<dbReference type="Gene3D" id="3.30.379.10">
    <property type="entry name" value="Chitobiase/beta-hexosaminidase domain 2-like"/>
    <property type="match status" value="1"/>
</dbReference>
<feature type="transmembrane region" description="Helical" evidence="3">
    <location>
        <begin position="1349"/>
        <end position="1370"/>
    </location>
</feature>
<dbReference type="Pfam" id="PF17829">
    <property type="entry name" value="GH115_C"/>
    <property type="match status" value="1"/>
</dbReference>
<feature type="transmembrane region" description="Helical" evidence="3">
    <location>
        <begin position="1195"/>
        <end position="1219"/>
    </location>
</feature>
<dbReference type="InterPro" id="IPR049326">
    <property type="entry name" value="Rhodopsin_dom_fungi"/>
</dbReference>
<dbReference type="Pfam" id="PF20684">
    <property type="entry name" value="Fung_rhodopsin"/>
    <property type="match status" value="1"/>
</dbReference>
<feature type="region of interest" description="Disordered" evidence="2">
    <location>
        <begin position="971"/>
        <end position="1026"/>
    </location>
</feature>
<feature type="transmembrane region" description="Helical" evidence="3">
    <location>
        <begin position="1314"/>
        <end position="1337"/>
    </location>
</feature>
<evidence type="ECO:0000259" key="4">
    <source>
        <dbReference type="Pfam" id="PF17829"/>
    </source>
</evidence>
<keyword evidence="1" id="KW-0378">Hydrolase</keyword>
<protein>
    <submittedName>
        <fullName evidence="6">Uncharacterized protein</fullName>
    </submittedName>
</protein>
<sequence length="1508" mass="168309">MLEGKFVVFSDIDKAGVDLVGAPILVDDLDFPGVKIAAGNLAEDFARATGGSSSSINTVFNANQVAGSGISKIAIIVGCIKVSRLLQRLQREGQVDFEPIKGKWESFLTAVVRNPLGGTYEKALVIGGSDKRGAIFGIYTLSEQIGVSPWYWWADVPPKQNESVYAIPRTTIHGEPSVKFRGIFLNDEAPAMTGWVLEKFGSYNSTLYKKVFELLLRLKANFMWPAMWPGYPNPGANFFVDDPDNQRLADEYGIVISTSHHEPMQRLTNEWFLENEEGSWDWETNKESMTDFFRYGAQRAKEYESYFTVGIRGAYDRRMPGSDPAVTITDVINTQRRIIEDVYGRTEDVPQVLALYRDIEQIYDGGRIEVPDDVTLLFQDDNNGTIRRLPGQKERARKGGAGIYYHFEYVGLPRSYKWTNSVALGKAWHQLQYAYSRNARQIWLFNVGDLKPLETPITWAMSLAWDINSIGAGNLPSFLRQTAIRDFGPELGSEIGKVYLGYNRLVSMRKHELIEPDTFSLLNYREAEIVLEQWEKLLTAAESAYRWCTEEQKPAVYQLVLHPVKSSQVFIALRIMQARNQLYARQRRTSANTVAQKVLELFAADFDLQLEYHALLGGKWNHMLRQPHLGYERTWHAPSRDMITGLSYVQIRQDSNPIVGQMGVSVEGHAGVRPGLTNEESDRTHPSRLGLVAGLTLDAMSRYGPASRWFEIWSRGTPTIHWTASSPHSWLRLSSYSGILVPGRDDARIEISIDWDLVSEDFGEEVLIDVRSAIGDFEQIHLPVSGRKVPSTFHHGFVEGPGYVSMPGSSGVSSPDYIVLPDTGRSLHGSVGLNMTLGVNETSNFLSYQFYQFSTAASAKVILEFGITLSTSSDDLISYDLQVNDGPVTQHRIEQFTEKSIEYGLKLGVPRVAGWITGAADLVWKVEHEAADFGPGAQVIRLRLCHVNILLEKVVVDFGGLGVQPRADIAQAESTTGGELSRGRRDGGLLGSWPDRHVDRPESRSKVLRAQVTLSEQSPPSRVMSSAWQNQEDVSLLLRIATSVPTPRRAVMRGNWPERDGGMLCVVRRGLENCDVRPTRPSSPLATGCAINPFERPPLFCLGFGTILRAYLLKTPLSRPRCLPLTARSALASGLLDCADRMPQVSSADLAALAAEDQGTALWTIVTTFSVLAQVAVVGRLCARRLKGASLAADDYLICLALAQSWTLFGLFIGLRQYGLGKHRAAVVQDSLTTFYRFLYYYQIVYCITPPTIKLSLLFLYGRVFPSARFRTLLWITGAIVAVWGVASLFISIFDCNPIDGFWTRRGKCIDYKMFGIGYSIVNIVTDFAVWLMPIPIMWRVQLPLAQKIALSIIFLLGLFDCGAALGRPMSMMAHQKQDHTWEFSSGVKWGIIEICTGIICTCLPAMRTIFSFAWASRFGRTYSHDRTTGVSRSRTVRSAPRPKTNDCNNHPATQSRVCRGPDHYPVCDDDDGHGMGDERCLTTNSEETRRASDVGVELMSIKTEEAR</sequence>
<name>A0A2U3DUH6_PURLI</name>
<feature type="compositionally biased region" description="Basic and acidic residues" evidence="2">
    <location>
        <begin position="994"/>
        <end position="1005"/>
    </location>
</feature>
<evidence type="ECO:0000259" key="5">
    <source>
        <dbReference type="Pfam" id="PF20684"/>
    </source>
</evidence>
<dbReference type="PANTHER" id="PTHR37842">
    <property type="match status" value="1"/>
</dbReference>
<feature type="region of interest" description="Disordered" evidence="2">
    <location>
        <begin position="1430"/>
        <end position="1453"/>
    </location>
</feature>
<feature type="compositionally biased region" description="Low complexity" evidence="2">
    <location>
        <begin position="1430"/>
        <end position="1439"/>
    </location>
</feature>
<evidence type="ECO:0000313" key="7">
    <source>
        <dbReference type="Proteomes" id="UP000245956"/>
    </source>
</evidence>
<dbReference type="InterPro" id="IPR041437">
    <property type="entry name" value="GH115_C"/>
</dbReference>
<gene>
    <name evidence="6" type="ORF">PCL_05602</name>
</gene>
<dbReference type="Gene3D" id="3.20.20.520">
    <property type="entry name" value="Glycosyl hydrolase family 115"/>
    <property type="match status" value="1"/>
</dbReference>
<dbReference type="Gene3D" id="1.20.58.2150">
    <property type="match status" value="1"/>
</dbReference>
<comment type="caution">
    <text evidence="6">The sequence shown here is derived from an EMBL/GenBank/DDBJ whole genome shotgun (WGS) entry which is preliminary data.</text>
</comment>
<dbReference type="Proteomes" id="UP000245956">
    <property type="component" value="Unassembled WGS sequence"/>
</dbReference>
<feature type="transmembrane region" description="Helical" evidence="3">
    <location>
        <begin position="1273"/>
        <end position="1294"/>
    </location>
</feature>
<feature type="domain" description="Rhodopsin" evidence="5">
    <location>
        <begin position="1180"/>
        <end position="1412"/>
    </location>
</feature>
<feature type="transmembrane region" description="Helical" evidence="3">
    <location>
        <begin position="1390"/>
        <end position="1411"/>
    </location>
</feature>
<dbReference type="PANTHER" id="PTHR37842:SF2">
    <property type="entry name" value="GYLCOSYL HYDROLASE 115 C-TERMINAL DOMAIN-CONTAINING PROTEIN"/>
    <property type="match status" value="1"/>
</dbReference>
<evidence type="ECO:0000256" key="1">
    <source>
        <dbReference type="ARBA" id="ARBA00022801"/>
    </source>
</evidence>
<organism evidence="6 7">
    <name type="scientific">Purpureocillium lilacinum</name>
    <name type="common">Paecilomyces lilacinus</name>
    <dbReference type="NCBI Taxonomy" id="33203"/>
    <lineage>
        <taxon>Eukaryota</taxon>
        <taxon>Fungi</taxon>
        <taxon>Dikarya</taxon>
        <taxon>Ascomycota</taxon>
        <taxon>Pezizomycotina</taxon>
        <taxon>Sordariomycetes</taxon>
        <taxon>Hypocreomycetidae</taxon>
        <taxon>Hypocreales</taxon>
        <taxon>Ophiocordycipitaceae</taxon>
        <taxon>Purpureocillium</taxon>
    </lineage>
</organism>
<evidence type="ECO:0000256" key="2">
    <source>
        <dbReference type="SAM" id="MobiDB-lite"/>
    </source>
</evidence>
<dbReference type="EMBL" id="LCWV01000029">
    <property type="protein sequence ID" value="PWI65874.1"/>
    <property type="molecule type" value="Genomic_DNA"/>
</dbReference>
<evidence type="ECO:0000313" key="6">
    <source>
        <dbReference type="EMBL" id="PWI65874.1"/>
    </source>
</evidence>
<evidence type="ECO:0000256" key="3">
    <source>
        <dbReference type="SAM" id="Phobius"/>
    </source>
</evidence>
<keyword evidence="3" id="KW-0812">Transmembrane</keyword>
<feature type="transmembrane region" description="Helical" evidence="3">
    <location>
        <begin position="1239"/>
        <end position="1261"/>
    </location>
</feature>
<dbReference type="Gene3D" id="2.60.120.1620">
    <property type="match status" value="1"/>
</dbReference>
<reference evidence="6 7" key="1">
    <citation type="journal article" date="2016" name="Front. Microbiol.">
        <title>Genome and transcriptome sequences reveal the specific parasitism of the nematophagous Purpureocillium lilacinum 36-1.</title>
        <authorList>
            <person name="Xie J."/>
            <person name="Li S."/>
            <person name="Mo C."/>
            <person name="Xiao X."/>
            <person name="Peng D."/>
            <person name="Wang G."/>
            <person name="Xiao Y."/>
        </authorList>
    </citation>
    <scope>NUCLEOTIDE SEQUENCE [LARGE SCALE GENOMIC DNA]</scope>
    <source>
        <strain evidence="6 7">36-1</strain>
    </source>
</reference>
<feature type="compositionally biased region" description="Polar residues" evidence="2">
    <location>
        <begin position="1012"/>
        <end position="1026"/>
    </location>
</feature>
<dbReference type="InterPro" id="IPR029018">
    <property type="entry name" value="Hex-like_dom2"/>
</dbReference>
<dbReference type="Pfam" id="PF15979">
    <property type="entry name" value="Glyco_hydro_115"/>
    <property type="match status" value="1"/>
</dbReference>
<feature type="domain" description="Gylcosyl hydrolase 115 C-terminal" evidence="4">
    <location>
        <begin position="796"/>
        <end position="961"/>
    </location>
</feature>
<keyword evidence="3" id="KW-1133">Transmembrane helix</keyword>
<proteinExistence type="predicted"/>
<feature type="transmembrane region" description="Helical" evidence="3">
    <location>
        <begin position="1161"/>
        <end position="1183"/>
    </location>
</feature>
<dbReference type="InterPro" id="IPR031924">
    <property type="entry name" value="GH115"/>
</dbReference>
<dbReference type="GO" id="GO:0016787">
    <property type="term" value="F:hydrolase activity"/>
    <property type="evidence" value="ECO:0007669"/>
    <property type="project" value="UniProtKB-KW"/>
</dbReference>
<accession>A0A2U3DUH6</accession>
<dbReference type="InterPro" id="IPR042301">
    <property type="entry name" value="GH115_sf"/>
</dbReference>
<keyword evidence="3" id="KW-0472">Membrane</keyword>